<dbReference type="InterPro" id="IPR004175">
    <property type="entry name" value="RNA_CPDase"/>
</dbReference>
<dbReference type="Pfam" id="PF13563">
    <property type="entry name" value="2_5_RNA_ligase2"/>
    <property type="match status" value="1"/>
</dbReference>
<organism evidence="2 3">
    <name type="scientific">Roseateles oligotrophus</name>
    <dbReference type="NCBI Taxonomy" id="1769250"/>
    <lineage>
        <taxon>Bacteria</taxon>
        <taxon>Pseudomonadati</taxon>
        <taxon>Pseudomonadota</taxon>
        <taxon>Betaproteobacteria</taxon>
        <taxon>Burkholderiales</taxon>
        <taxon>Sphaerotilaceae</taxon>
        <taxon>Roseateles</taxon>
    </lineage>
</organism>
<evidence type="ECO:0000313" key="2">
    <source>
        <dbReference type="EMBL" id="MBB4845513.1"/>
    </source>
</evidence>
<keyword evidence="1" id="KW-0378">Hydrolase</keyword>
<keyword evidence="2" id="KW-0436">Ligase</keyword>
<dbReference type="PANTHER" id="PTHR35561:SF1">
    <property type="entry name" value="RNA 2',3'-CYCLIC PHOSPHODIESTERASE"/>
    <property type="match status" value="1"/>
</dbReference>
<accession>A0A840LFV6</accession>
<dbReference type="SUPFAM" id="SSF55144">
    <property type="entry name" value="LigT-like"/>
    <property type="match status" value="1"/>
</dbReference>
<evidence type="ECO:0000313" key="3">
    <source>
        <dbReference type="Proteomes" id="UP000562027"/>
    </source>
</evidence>
<proteinExistence type="predicted"/>
<name>A0A840LFV6_9BURK</name>
<dbReference type="EMBL" id="JACHLP010000010">
    <property type="protein sequence ID" value="MBB4845513.1"/>
    <property type="molecule type" value="Genomic_DNA"/>
</dbReference>
<dbReference type="PANTHER" id="PTHR35561">
    <property type="entry name" value="RNA 2',3'-CYCLIC PHOSPHODIESTERASE"/>
    <property type="match status" value="1"/>
</dbReference>
<protein>
    <submittedName>
        <fullName evidence="2">2'-5' RNA ligase</fullName>
        <ecNumber evidence="2">6.5.1.-</ecNumber>
    </submittedName>
</protein>
<comment type="caution">
    <text evidence="2">The sequence shown here is derived from an EMBL/GenBank/DDBJ whole genome shotgun (WGS) entry which is preliminary data.</text>
</comment>
<dbReference type="GO" id="GO:0016874">
    <property type="term" value="F:ligase activity"/>
    <property type="evidence" value="ECO:0007669"/>
    <property type="project" value="UniProtKB-KW"/>
</dbReference>
<dbReference type="GO" id="GO:0004113">
    <property type="term" value="F:2',3'-cyclic-nucleotide 3'-phosphodiesterase activity"/>
    <property type="evidence" value="ECO:0007669"/>
    <property type="project" value="InterPro"/>
</dbReference>
<dbReference type="AlphaFoldDB" id="A0A840LFV6"/>
<sequence>MPSQLNLPGFDPEAARPVKPLVRPQGIHSFKHKLFFAIFPAPEDARRILQRAESLRQQHRFTEELIEAERLHITLQVLGDYVEQIPVQHIEAALQAAARIRTPSFALELDHALSFQGSGAFVFSDKKRESPFATFRRNLVQELTRQGFPPHPGGTPHMTLLYSHHHLIAEAAIRPLHFHVKDFALIHSHTGKHWHEELGRWNLSV</sequence>
<dbReference type="Gene3D" id="3.90.1140.10">
    <property type="entry name" value="Cyclic phosphodiesterase"/>
    <property type="match status" value="1"/>
</dbReference>
<reference evidence="2 3" key="1">
    <citation type="submission" date="2020-08" db="EMBL/GenBank/DDBJ databases">
        <title>Functional genomics of gut bacteria from endangered species of beetles.</title>
        <authorList>
            <person name="Carlos-Shanley C."/>
        </authorList>
    </citation>
    <scope>NUCLEOTIDE SEQUENCE [LARGE SCALE GENOMIC DNA]</scope>
    <source>
        <strain evidence="2 3">S00239</strain>
    </source>
</reference>
<gene>
    <name evidence="2" type="ORF">HNP55_004065</name>
</gene>
<keyword evidence="3" id="KW-1185">Reference proteome</keyword>
<dbReference type="InterPro" id="IPR009097">
    <property type="entry name" value="Cyclic_Pdiesterase"/>
</dbReference>
<dbReference type="RefSeq" id="WP_184303591.1">
    <property type="nucleotide sequence ID" value="NZ_JACHLP010000010.1"/>
</dbReference>
<dbReference type="GO" id="GO:0008664">
    <property type="term" value="F:RNA 2',3'-cyclic 3'-phosphodiesterase activity"/>
    <property type="evidence" value="ECO:0007669"/>
    <property type="project" value="InterPro"/>
</dbReference>
<dbReference type="EC" id="6.5.1.-" evidence="2"/>
<dbReference type="Proteomes" id="UP000562027">
    <property type="component" value="Unassembled WGS sequence"/>
</dbReference>
<evidence type="ECO:0000256" key="1">
    <source>
        <dbReference type="ARBA" id="ARBA00022801"/>
    </source>
</evidence>